<organism evidence="1 2">
    <name type="scientific">Roseomonas genomospecies 6</name>
    <dbReference type="NCBI Taxonomy" id="214106"/>
    <lineage>
        <taxon>Bacteria</taxon>
        <taxon>Pseudomonadati</taxon>
        <taxon>Pseudomonadota</taxon>
        <taxon>Alphaproteobacteria</taxon>
        <taxon>Acetobacterales</taxon>
        <taxon>Roseomonadaceae</taxon>
        <taxon>Roseomonas</taxon>
    </lineage>
</organism>
<keyword evidence="2" id="KW-1185">Reference proteome</keyword>
<dbReference type="Proteomes" id="UP000480854">
    <property type="component" value="Unassembled WGS sequence"/>
</dbReference>
<dbReference type="AlphaFoldDB" id="A0A9W7TYU7"/>
<dbReference type="OrthoDB" id="515962at2"/>
<gene>
    <name evidence="1" type="ORF">DS843_13695</name>
</gene>
<accession>A0A9W7TYU7</accession>
<evidence type="ECO:0000313" key="2">
    <source>
        <dbReference type="Proteomes" id="UP000480854"/>
    </source>
</evidence>
<sequence length="78" mass="8860">MREVKCGGGWCDLLTKEEIVEVKAGRFWSHALGQVLCYGTYWPDRHRRIHLFDVGRQHPEEAGRICAAYGVQMSIAAV</sequence>
<proteinExistence type="predicted"/>
<comment type="caution">
    <text evidence="1">The sequence shown here is derived from an EMBL/GenBank/DDBJ whole genome shotgun (WGS) entry which is preliminary data.</text>
</comment>
<reference evidence="1 2" key="1">
    <citation type="submission" date="2018-07" db="EMBL/GenBank/DDBJ databases">
        <title>Genome sequence of Azospirillum sp. ATCC 49961.</title>
        <authorList>
            <person name="Sant'Anna F.H."/>
            <person name="Baldani J.I."/>
            <person name="Zilli J.E."/>
            <person name="Reis V.M."/>
            <person name="Hartmann A."/>
            <person name="Cruz L."/>
            <person name="de Souza E.M."/>
            <person name="de Oliveira Pedrosa F."/>
            <person name="Passaglia L.M.P."/>
        </authorList>
    </citation>
    <scope>NUCLEOTIDE SEQUENCE [LARGE SCALE GENOMIC DNA]</scope>
    <source>
        <strain evidence="1 2">ATCC 49961</strain>
    </source>
</reference>
<name>A0A9W7TYU7_9PROT</name>
<protein>
    <submittedName>
        <fullName evidence="1">Uncharacterized protein</fullName>
    </submittedName>
</protein>
<dbReference type="EMBL" id="QOKW01000009">
    <property type="protein sequence ID" value="KAA0680361.1"/>
    <property type="molecule type" value="Genomic_DNA"/>
</dbReference>
<evidence type="ECO:0000313" key="1">
    <source>
        <dbReference type="EMBL" id="KAA0680361.1"/>
    </source>
</evidence>
<dbReference type="RefSeq" id="WP_149469461.1">
    <property type="nucleotide sequence ID" value="NZ_QOKW01000009.1"/>
</dbReference>